<accession>A0ABU4SX52</accession>
<proteinExistence type="predicted"/>
<dbReference type="Proteomes" id="UP001285521">
    <property type="component" value="Unassembled WGS sequence"/>
</dbReference>
<keyword evidence="3" id="KW-1185">Reference proteome</keyword>
<dbReference type="EMBL" id="JAXAVW010000006">
    <property type="protein sequence ID" value="MDX8030384.1"/>
    <property type="molecule type" value="Genomic_DNA"/>
</dbReference>
<evidence type="ECO:0000313" key="2">
    <source>
        <dbReference type="EMBL" id="MDX8030384.1"/>
    </source>
</evidence>
<dbReference type="InterPro" id="IPR032809">
    <property type="entry name" value="Put_HupE_UreJ"/>
</dbReference>
<dbReference type="RefSeq" id="WP_319965395.1">
    <property type="nucleotide sequence ID" value="NZ_JAXAVW010000006.1"/>
</dbReference>
<organism evidence="2 3">
    <name type="scientific">Lentzea miocenica</name>
    <dbReference type="NCBI Taxonomy" id="3095431"/>
    <lineage>
        <taxon>Bacteria</taxon>
        <taxon>Bacillati</taxon>
        <taxon>Actinomycetota</taxon>
        <taxon>Actinomycetes</taxon>
        <taxon>Pseudonocardiales</taxon>
        <taxon>Pseudonocardiaceae</taxon>
        <taxon>Lentzea</taxon>
    </lineage>
</organism>
<feature type="transmembrane region" description="Helical" evidence="1">
    <location>
        <begin position="76"/>
        <end position="93"/>
    </location>
</feature>
<protein>
    <submittedName>
        <fullName evidence="2">HupE/UreJ family protein</fullName>
    </submittedName>
</protein>
<feature type="transmembrane region" description="Helical" evidence="1">
    <location>
        <begin position="105"/>
        <end position="126"/>
    </location>
</feature>
<feature type="transmembrane region" description="Helical" evidence="1">
    <location>
        <begin position="169"/>
        <end position="186"/>
    </location>
</feature>
<evidence type="ECO:0000313" key="3">
    <source>
        <dbReference type="Proteomes" id="UP001285521"/>
    </source>
</evidence>
<reference evidence="2 3" key="1">
    <citation type="submission" date="2023-11" db="EMBL/GenBank/DDBJ databases">
        <title>Lentzea sokolovensis, sp. nov., Lentzea kristufkii, sp. nov., and Lentzea miocenensis, sp. nov., rare actinobacteria from Sokolov Coal Basin, Miocene lacustrine sediment, Czech Republic.</title>
        <authorList>
            <person name="Lara A."/>
            <person name="Kotroba L."/>
            <person name="Nouioui I."/>
            <person name="Neumann-Schaal M."/>
            <person name="Mast Y."/>
            <person name="Chronakova A."/>
        </authorList>
    </citation>
    <scope>NUCLEOTIDE SEQUENCE [LARGE SCALE GENOMIC DNA]</scope>
    <source>
        <strain evidence="2 3">BCCO 10_0856</strain>
    </source>
</reference>
<name>A0ABU4SX52_9PSEU</name>
<feature type="transmembrane region" description="Helical" evidence="1">
    <location>
        <begin position="47"/>
        <end position="70"/>
    </location>
</feature>
<comment type="caution">
    <text evidence="2">The sequence shown here is derived from an EMBL/GenBank/DDBJ whole genome shotgun (WGS) entry which is preliminary data.</text>
</comment>
<evidence type="ECO:0000256" key="1">
    <source>
        <dbReference type="SAM" id="Phobius"/>
    </source>
</evidence>
<keyword evidence="1" id="KW-1133">Transmembrane helix</keyword>
<feature type="transmembrane region" description="Helical" evidence="1">
    <location>
        <begin position="16"/>
        <end position="35"/>
    </location>
</feature>
<gene>
    <name evidence="2" type="ORF">SK803_09195</name>
</gene>
<dbReference type="Pfam" id="PF13795">
    <property type="entry name" value="HupE_UreJ_2"/>
    <property type="match status" value="1"/>
</dbReference>
<keyword evidence="1" id="KW-0812">Transmembrane</keyword>
<feature type="transmembrane region" description="Helical" evidence="1">
    <location>
        <begin position="206"/>
        <end position="223"/>
    </location>
</feature>
<sequence length="243" mass="25270">MIGYGFHHVLEGADHLLFLITLLLVAPVALTAGRWRGRKPVASTARSLFGVVTAFTVGHSLTLIASALGWISLPSAPVEVLIAVSVAVAAIHAMRPLAKHGENVIAGAFGLVHGLAFAGILSSLGLDGTPSLLALLAFNVGVELAQLATVALLFPSLYVLSGTRWYRTIRLGGASFALVAATAWALDRLGVLGNPLAAAEEYLISHPWYVVACLAAAAVLSAVPELKPVLGRVVHAPDRARSQ</sequence>
<keyword evidence="1" id="KW-0472">Membrane</keyword>
<feature type="transmembrane region" description="Helical" evidence="1">
    <location>
        <begin position="132"/>
        <end position="157"/>
    </location>
</feature>